<sequence>MTKRAKADTGRWLLPPVVLHVAHYLDETIDVLAFLHAMPSDARDEALDACVTLLTRAYDNFLWSDTEVCTLAKMDQATVIQALPAFHKLMVVEEAQVVAFCRRTPCPPMANVRAAVDNVQGLQSKFGTWVPSITELCIHVERTPLDRRVLERELSSCATLQELNIQWDEAPLDQVQLDDVMAAVAASCPHLAILCLNSKTIANLQCCKSLFRWLSQPTARRFKLYEIDFAPRAAKTLAHALLASTTLHTIKLFRASSVINAFLDPSSQPLPNQLRNLALEFGSSSFDAPT</sequence>
<dbReference type="Proteomes" id="UP000030745">
    <property type="component" value="Unassembled WGS sequence"/>
</dbReference>
<protein>
    <recommendedName>
        <fullName evidence="3">F-box domain-containing protein</fullName>
    </recommendedName>
</protein>
<dbReference type="SUPFAM" id="SSF52047">
    <property type="entry name" value="RNI-like"/>
    <property type="match status" value="1"/>
</dbReference>
<accession>A0A067CI26</accession>
<evidence type="ECO:0008006" key="3">
    <source>
        <dbReference type="Google" id="ProtNLM"/>
    </source>
</evidence>
<dbReference type="OMA" id="ANLQCCK"/>
<proteinExistence type="predicted"/>
<dbReference type="GeneID" id="24127519"/>
<dbReference type="AlphaFoldDB" id="A0A067CI26"/>
<dbReference type="OrthoDB" id="10408001at2759"/>
<dbReference type="EMBL" id="KK583202">
    <property type="protein sequence ID" value="KDO30399.1"/>
    <property type="molecule type" value="Genomic_DNA"/>
</dbReference>
<organism evidence="1 2">
    <name type="scientific">Saprolegnia parasitica (strain CBS 223.65)</name>
    <dbReference type="NCBI Taxonomy" id="695850"/>
    <lineage>
        <taxon>Eukaryota</taxon>
        <taxon>Sar</taxon>
        <taxon>Stramenopiles</taxon>
        <taxon>Oomycota</taxon>
        <taxon>Saprolegniomycetes</taxon>
        <taxon>Saprolegniales</taxon>
        <taxon>Saprolegniaceae</taxon>
        <taxon>Saprolegnia</taxon>
    </lineage>
</organism>
<dbReference type="VEuPathDB" id="FungiDB:SPRG_05110"/>
<evidence type="ECO:0000313" key="2">
    <source>
        <dbReference type="Proteomes" id="UP000030745"/>
    </source>
</evidence>
<evidence type="ECO:0000313" key="1">
    <source>
        <dbReference type="EMBL" id="KDO30399.1"/>
    </source>
</evidence>
<dbReference type="KEGG" id="spar:SPRG_05110"/>
<name>A0A067CI26_SAPPC</name>
<dbReference type="RefSeq" id="XP_012199009.1">
    <property type="nucleotide sequence ID" value="XM_012343619.1"/>
</dbReference>
<reference evidence="1 2" key="1">
    <citation type="journal article" date="2013" name="PLoS Genet.">
        <title>Distinctive expansion of potential virulence genes in the genome of the oomycete fish pathogen Saprolegnia parasitica.</title>
        <authorList>
            <person name="Jiang R.H."/>
            <person name="de Bruijn I."/>
            <person name="Haas B.J."/>
            <person name="Belmonte R."/>
            <person name="Lobach L."/>
            <person name="Christie J."/>
            <person name="van den Ackerveken G."/>
            <person name="Bottin A."/>
            <person name="Bulone V."/>
            <person name="Diaz-Moreno S.M."/>
            <person name="Dumas B."/>
            <person name="Fan L."/>
            <person name="Gaulin E."/>
            <person name="Govers F."/>
            <person name="Grenville-Briggs L.J."/>
            <person name="Horner N.R."/>
            <person name="Levin J.Z."/>
            <person name="Mammella M."/>
            <person name="Meijer H.J."/>
            <person name="Morris P."/>
            <person name="Nusbaum C."/>
            <person name="Oome S."/>
            <person name="Phillips A.J."/>
            <person name="van Rooyen D."/>
            <person name="Rzeszutek E."/>
            <person name="Saraiva M."/>
            <person name="Secombes C.J."/>
            <person name="Seidl M.F."/>
            <person name="Snel B."/>
            <person name="Stassen J.H."/>
            <person name="Sykes S."/>
            <person name="Tripathy S."/>
            <person name="van den Berg H."/>
            <person name="Vega-Arreguin J.C."/>
            <person name="Wawra S."/>
            <person name="Young S.K."/>
            <person name="Zeng Q."/>
            <person name="Dieguez-Uribeondo J."/>
            <person name="Russ C."/>
            <person name="Tyler B.M."/>
            <person name="van West P."/>
        </authorList>
    </citation>
    <scope>NUCLEOTIDE SEQUENCE [LARGE SCALE GENOMIC DNA]</scope>
    <source>
        <strain evidence="1 2">CBS 223.65</strain>
    </source>
</reference>
<gene>
    <name evidence="1" type="ORF">SPRG_05110</name>
</gene>
<keyword evidence="2" id="KW-1185">Reference proteome</keyword>